<gene>
    <name evidence="2" type="ORF">RSP_2892</name>
</gene>
<name>Q3J2D1_CERS4</name>
<dbReference type="STRING" id="272943.RSP_2892"/>
<protein>
    <submittedName>
        <fullName evidence="2">Uncharacterized protein</fullName>
    </submittedName>
</protein>
<evidence type="ECO:0000256" key="1">
    <source>
        <dbReference type="SAM" id="MobiDB-lite"/>
    </source>
</evidence>
<keyword evidence="3" id="KW-1185">Reference proteome</keyword>
<organism evidence="2 3">
    <name type="scientific">Cereibacter sphaeroides (strain ATCC 17023 / DSM 158 / JCM 6121 / CCUG 31486 / LMG 2827 / NBRC 12203 / NCIMB 8253 / ATH 2.4.1.)</name>
    <name type="common">Rhodobacter sphaeroides</name>
    <dbReference type="NCBI Taxonomy" id="272943"/>
    <lineage>
        <taxon>Bacteria</taxon>
        <taxon>Pseudomonadati</taxon>
        <taxon>Pseudomonadota</taxon>
        <taxon>Alphaproteobacteria</taxon>
        <taxon>Rhodobacterales</taxon>
        <taxon>Paracoccaceae</taxon>
        <taxon>Cereibacter</taxon>
    </lineage>
</organism>
<sequence>MQRRMLSEAPPSREPVLRQGPMRQPSCQSGAGQEMPHNSAIPYAVDHFTMPCA</sequence>
<feature type="region of interest" description="Disordered" evidence="1">
    <location>
        <begin position="1"/>
        <end position="39"/>
    </location>
</feature>
<evidence type="ECO:0000313" key="2">
    <source>
        <dbReference type="EMBL" id="ABA79053.1"/>
    </source>
</evidence>
<accession>Q3J2D1</accession>
<dbReference type="EMBL" id="CP000143">
    <property type="protein sequence ID" value="ABA79053.1"/>
    <property type="molecule type" value="Genomic_DNA"/>
</dbReference>
<reference evidence="3" key="1">
    <citation type="submission" date="2005-09" db="EMBL/GenBank/DDBJ databases">
        <title>Complete sequence of chromosome 1 of Rhodobacter sphaeroides 2.4.1.</title>
        <authorList>
            <person name="Copeland A."/>
            <person name="Lucas S."/>
            <person name="Lapidus A."/>
            <person name="Barry K."/>
            <person name="Detter J.C."/>
            <person name="Glavina T."/>
            <person name="Hammon N."/>
            <person name="Israni S."/>
            <person name="Pitluck S."/>
            <person name="Richardson P."/>
            <person name="Mackenzie C."/>
            <person name="Choudhary M."/>
            <person name="Larimer F."/>
            <person name="Hauser L.J."/>
            <person name="Land M."/>
            <person name="Donohue T.J."/>
            <person name="Kaplan S."/>
        </authorList>
    </citation>
    <scope>NUCLEOTIDE SEQUENCE [LARGE SCALE GENOMIC DNA]</scope>
    <source>
        <strain evidence="3">ATCC 17023 / DSM 158 / JCM 6121 / CCUG 31486 / LMG 2827 / NBRC 12203 / NCIMB 8253 / ATH 2.4.1.</strain>
    </source>
</reference>
<dbReference type="KEGG" id="rsp:RSP_2892"/>
<proteinExistence type="predicted"/>
<evidence type="ECO:0000313" key="3">
    <source>
        <dbReference type="Proteomes" id="UP000002703"/>
    </source>
</evidence>
<dbReference type="AlphaFoldDB" id="Q3J2D1"/>
<dbReference type="Proteomes" id="UP000002703">
    <property type="component" value="Chromosome 1"/>
</dbReference>
<dbReference type="EnsemblBacteria" id="ABA79053">
    <property type="protein sequence ID" value="ABA79053"/>
    <property type="gene ID" value="RSP_2892"/>
</dbReference>